<feature type="domain" description="RDD" evidence="7">
    <location>
        <begin position="187"/>
        <end position="340"/>
    </location>
</feature>
<organism evidence="8">
    <name type="scientific">Wolbachia endosymbiont of Polyergus mexicanus</name>
    <dbReference type="NCBI Taxonomy" id="3171167"/>
    <lineage>
        <taxon>Bacteria</taxon>
        <taxon>Pseudomonadati</taxon>
        <taxon>Pseudomonadota</taxon>
        <taxon>Alphaproteobacteria</taxon>
        <taxon>Rickettsiales</taxon>
        <taxon>Anaplasmataceae</taxon>
        <taxon>Wolbachieae</taxon>
        <taxon>Wolbachia</taxon>
    </lineage>
</organism>
<evidence type="ECO:0000256" key="6">
    <source>
        <dbReference type="SAM" id="Phobius"/>
    </source>
</evidence>
<feature type="transmembrane region" description="Helical" evidence="6">
    <location>
        <begin position="227"/>
        <end position="246"/>
    </location>
</feature>
<feature type="transmembrane region" description="Helical" evidence="6">
    <location>
        <begin position="132"/>
        <end position="157"/>
    </location>
</feature>
<feature type="transmembrane region" description="Helical" evidence="6">
    <location>
        <begin position="267"/>
        <end position="290"/>
    </location>
</feature>
<dbReference type="PANTHER" id="PTHR36115">
    <property type="entry name" value="PROLINE-RICH ANTIGEN HOMOLOG-RELATED"/>
    <property type="match status" value="1"/>
</dbReference>
<evidence type="ECO:0000256" key="1">
    <source>
        <dbReference type="ARBA" id="ARBA00004651"/>
    </source>
</evidence>
<comment type="subcellular location">
    <subcellularLocation>
        <location evidence="1">Cell membrane</location>
        <topology evidence="1">Multi-pass membrane protein</topology>
    </subcellularLocation>
</comment>
<dbReference type="EMBL" id="CP158586">
    <property type="protein sequence ID" value="XCA33569.1"/>
    <property type="molecule type" value="Genomic_DNA"/>
</dbReference>
<evidence type="ECO:0000313" key="8">
    <source>
        <dbReference type="EMBL" id="XCA33569.1"/>
    </source>
</evidence>
<evidence type="ECO:0000256" key="5">
    <source>
        <dbReference type="ARBA" id="ARBA00023136"/>
    </source>
</evidence>
<dbReference type="InterPro" id="IPR051791">
    <property type="entry name" value="Pra-immunoreactive"/>
</dbReference>
<dbReference type="AlphaFoldDB" id="A0AAU7YK49"/>
<dbReference type="PANTHER" id="PTHR36115:SF6">
    <property type="entry name" value="PROLINE-RICH ANTIGEN HOMOLOG"/>
    <property type="match status" value="1"/>
</dbReference>
<protein>
    <submittedName>
        <fullName evidence="8">RDD family protein</fullName>
    </submittedName>
</protein>
<keyword evidence="3 6" id="KW-0812">Transmembrane</keyword>
<dbReference type="InterPro" id="IPR010432">
    <property type="entry name" value="RDD"/>
</dbReference>
<feature type="transmembrane region" description="Helical" evidence="6">
    <location>
        <begin position="21"/>
        <end position="44"/>
    </location>
</feature>
<keyword evidence="5 6" id="KW-0472">Membrane</keyword>
<evidence type="ECO:0000256" key="2">
    <source>
        <dbReference type="ARBA" id="ARBA00022475"/>
    </source>
</evidence>
<reference evidence="8" key="1">
    <citation type="submission" date="2024-06" db="EMBL/GenBank/DDBJ databases">
        <title>Genome assembly of the Polyergus mexicanus.</title>
        <authorList>
            <person name="Cash E."/>
            <person name="Tustsui N.D."/>
            <person name="Ward P."/>
            <person name="Nguyen O."/>
            <person name="Sahasrabudhe R."/>
            <person name="Fairbairn C.W."/>
            <person name="Seligmann W.E."/>
            <person name="Sacco S."/>
            <person name="Beraut E."/>
            <person name="Miller C."/>
            <person name="Toffelmier E."/>
            <person name="Shaffer H.B."/>
        </authorList>
    </citation>
    <scope>NUCLEOTIDE SEQUENCE</scope>
    <source>
        <strain evidence="8">NDT 795.1</strain>
    </source>
</reference>
<gene>
    <name evidence="8" type="ORF">ABS808_01790</name>
</gene>
<proteinExistence type="predicted"/>
<evidence type="ECO:0000256" key="4">
    <source>
        <dbReference type="ARBA" id="ARBA00022989"/>
    </source>
</evidence>
<name>A0AAU7YK49_9RICK</name>
<keyword evidence="4 6" id="KW-1133">Transmembrane helix</keyword>
<keyword evidence="2" id="KW-1003">Cell membrane</keyword>
<accession>A0AAU7YK49</accession>
<dbReference type="Pfam" id="PF06271">
    <property type="entry name" value="RDD"/>
    <property type="match status" value="2"/>
</dbReference>
<evidence type="ECO:0000259" key="7">
    <source>
        <dbReference type="Pfam" id="PF06271"/>
    </source>
</evidence>
<sequence>MFGTEMDVKVSYAEITKRVAACIVDQTIFLVCCSFFFLLISFILPEEFLANFFNYVFPDTNTDTGLISERHEILGDLGTLLDSLVYIALEVLMITKLGWTPGKLLLGIYIKDASTLKNAALMQVVMRSTLKALLFIPLYISEWFLILPILVLIFAVFDKRKQFFHDKIANTVVIDYKPEECHLNLNYVGITRRIIADIIDYFILKGISLVYVIFVWVILRTTIPQSLIIHTCSSFLLSVIFGVFMVKKSGGTPGQLLCGIHIKDANTLENVTLVQAIIRYILIEVIHFPILITRREFFNKYTSEWWIDPSSGLIFVGIILIFICAIFDRRKQLLHDKIAKTVAINYKPSS</sequence>
<feature type="transmembrane region" description="Helical" evidence="6">
    <location>
        <begin position="202"/>
        <end position="221"/>
    </location>
</feature>
<feature type="transmembrane region" description="Helical" evidence="6">
    <location>
        <begin position="310"/>
        <end position="327"/>
    </location>
</feature>
<evidence type="ECO:0000256" key="3">
    <source>
        <dbReference type="ARBA" id="ARBA00022692"/>
    </source>
</evidence>
<dbReference type="GO" id="GO:0005886">
    <property type="term" value="C:plasma membrane"/>
    <property type="evidence" value="ECO:0007669"/>
    <property type="project" value="UniProtKB-SubCell"/>
</dbReference>
<feature type="domain" description="RDD" evidence="7">
    <location>
        <begin position="12"/>
        <end position="170"/>
    </location>
</feature>